<accession>A0A087CLQ2</accession>
<evidence type="ECO:0000256" key="1">
    <source>
        <dbReference type="SAM" id="Phobius"/>
    </source>
</evidence>
<gene>
    <name evidence="2" type="ORF">BPSY_0080</name>
</gene>
<dbReference type="EMBL" id="JGZI01000002">
    <property type="protein sequence ID" value="KFI84202.1"/>
    <property type="molecule type" value="Genomic_DNA"/>
</dbReference>
<dbReference type="Proteomes" id="UP000029050">
    <property type="component" value="Unassembled WGS sequence"/>
</dbReference>
<evidence type="ECO:0000313" key="3">
    <source>
        <dbReference type="Proteomes" id="UP000029050"/>
    </source>
</evidence>
<reference evidence="2 3" key="1">
    <citation type="submission" date="2014-03" db="EMBL/GenBank/DDBJ databases">
        <title>Genomics of Bifidobacteria.</title>
        <authorList>
            <person name="Ventura M."/>
            <person name="Milani C."/>
            <person name="Lugli G.A."/>
        </authorList>
    </citation>
    <scope>NUCLEOTIDE SEQUENCE [LARGE SCALE GENOMIC DNA]</scope>
    <source>
        <strain evidence="2 3">LMG 21775</strain>
    </source>
</reference>
<organism evidence="2 3">
    <name type="scientific">Bifidobacterium psychraerophilum</name>
    <dbReference type="NCBI Taxonomy" id="218140"/>
    <lineage>
        <taxon>Bacteria</taxon>
        <taxon>Bacillati</taxon>
        <taxon>Actinomycetota</taxon>
        <taxon>Actinomycetes</taxon>
        <taxon>Bifidobacteriales</taxon>
        <taxon>Bifidobacteriaceae</taxon>
        <taxon>Bifidobacterium</taxon>
    </lineage>
</organism>
<keyword evidence="1" id="KW-0812">Transmembrane</keyword>
<dbReference type="AlphaFoldDB" id="A0A087CLQ2"/>
<keyword evidence="1" id="KW-0472">Membrane</keyword>
<comment type="caution">
    <text evidence="2">The sequence shown here is derived from an EMBL/GenBank/DDBJ whole genome shotgun (WGS) entry which is preliminary data.</text>
</comment>
<protein>
    <submittedName>
        <fullName evidence="2">Uncharacterized protein</fullName>
    </submittedName>
</protein>
<evidence type="ECO:0000313" key="2">
    <source>
        <dbReference type="EMBL" id="KFI84202.1"/>
    </source>
</evidence>
<keyword evidence="3" id="KW-1185">Reference proteome</keyword>
<name>A0A087CLQ2_9BIFI</name>
<proteinExistence type="predicted"/>
<feature type="transmembrane region" description="Helical" evidence="1">
    <location>
        <begin position="28"/>
        <end position="50"/>
    </location>
</feature>
<dbReference type="STRING" id="218140.BPSY_0080"/>
<sequence length="78" mass="8343">MLVDTKECRFAMRICRAHRGGMTMRRKAMGIAVTILAAFAIIVDVFVLFFKPSMQAAVAEDSNANAQSGTSTSSSPSA</sequence>
<keyword evidence="1" id="KW-1133">Transmembrane helix</keyword>